<feature type="region of interest" description="Disordered" evidence="1">
    <location>
        <begin position="478"/>
        <end position="514"/>
    </location>
</feature>
<feature type="compositionally biased region" description="Polar residues" evidence="1">
    <location>
        <begin position="38"/>
        <end position="48"/>
    </location>
</feature>
<feature type="compositionally biased region" description="Polar residues" evidence="1">
    <location>
        <begin position="361"/>
        <end position="382"/>
    </location>
</feature>
<sequence>MDKQLEESKTQIQWLKQHNLQPGKEQKRTRKRVAKQRGISTTPQQSLAHTGDVKTTRTRLNSGGNLRITTPDVKHGRPAPLPSNSAAVTPDLAEDLSSTRNAETTMAGRHIHGLVANGVLLQDAMQPRLAYRQQHIPPQDIMALNRLQMREGNPQLNTSASPMMPSWPPGQGFAAGFTMPLHQQAGFPTPPASQHQLFENRQNGIQDAQCIPGHPNWQHSPAQLQSRYHNGIQGAQYMTPNNGLQNSQPYNIPVHHAFQQATANFDPQAARSNDVPTIHGFQIPQSTIPGQRSPMEHELHSSPRSRVAHNGHFQQNMPQMHAQPAMQPTMSANGIPDMRNTMSNMPQTPTNTQTQHMQQPSPMTGSSQMHNVSTPTNQSQEWQMPPNPTQQAVSQPQASSQEDDPGSDSNHVEPFPAFQEADQDSPSDFRAEDHAMLNNLQDDAWFMEAMMRLSQGDPAPMNGTQQPSVTADVDGSMGGYGVNGQQAQQPDVQQGYMDASLPPSGSPTGYNGGF</sequence>
<accession>A0A9P4GK42</accession>
<dbReference type="GeneID" id="63850139"/>
<name>A0A9P4GK42_9PLEO</name>
<feature type="region of interest" description="Disordered" evidence="1">
    <location>
        <begin position="1"/>
        <end position="88"/>
    </location>
</feature>
<comment type="caution">
    <text evidence="2">The sequence shown here is derived from an EMBL/GenBank/DDBJ whole genome shotgun (WGS) entry which is preliminary data.</text>
</comment>
<feature type="region of interest" description="Disordered" evidence="1">
    <location>
        <begin position="282"/>
        <end position="305"/>
    </location>
</feature>
<feature type="compositionally biased region" description="Polar residues" evidence="1">
    <location>
        <begin position="58"/>
        <end position="68"/>
    </location>
</feature>
<feature type="compositionally biased region" description="Low complexity" evidence="1">
    <location>
        <begin position="344"/>
        <end position="360"/>
    </location>
</feature>
<evidence type="ECO:0000256" key="1">
    <source>
        <dbReference type="SAM" id="MobiDB-lite"/>
    </source>
</evidence>
<dbReference type="EMBL" id="ML976615">
    <property type="protein sequence ID" value="KAF1847768.1"/>
    <property type="molecule type" value="Genomic_DNA"/>
</dbReference>
<feature type="compositionally biased region" description="Low complexity" evidence="1">
    <location>
        <begin position="390"/>
        <end position="400"/>
    </location>
</feature>
<evidence type="ECO:0000313" key="3">
    <source>
        <dbReference type="Proteomes" id="UP000800039"/>
    </source>
</evidence>
<organism evidence="2 3">
    <name type="scientific">Cucurbitaria berberidis CBS 394.84</name>
    <dbReference type="NCBI Taxonomy" id="1168544"/>
    <lineage>
        <taxon>Eukaryota</taxon>
        <taxon>Fungi</taxon>
        <taxon>Dikarya</taxon>
        <taxon>Ascomycota</taxon>
        <taxon>Pezizomycotina</taxon>
        <taxon>Dothideomycetes</taxon>
        <taxon>Pleosporomycetidae</taxon>
        <taxon>Pleosporales</taxon>
        <taxon>Pleosporineae</taxon>
        <taxon>Cucurbitariaceae</taxon>
        <taxon>Cucurbitaria</taxon>
    </lineage>
</organism>
<dbReference type="AlphaFoldDB" id="A0A9P4GK42"/>
<feature type="compositionally biased region" description="Low complexity" evidence="1">
    <location>
        <begin position="485"/>
        <end position="494"/>
    </location>
</feature>
<keyword evidence="3" id="KW-1185">Reference proteome</keyword>
<dbReference type="Proteomes" id="UP000800039">
    <property type="component" value="Unassembled WGS sequence"/>
</dbReference>
<gene>
    <name evidence="2" type="ORF">K460DRAFT_363803</name>
</gene>
<reference evidence="2" key="1">
    <citation type="submission" date="2020-01" db="EMBL/GenBank/DDBJ databases">
        <authorList>
            <consortium name="DOE Joint Genome Institute"/>
            <person name="Haridas S."/>
            <person name="Albert R."/>
            <person name="Binder M."/>
            <person name="Bloem J."/>
            <person name="Labutti K."/>
            <person name="Salamov A."/>
            <person name="Andreopoulos B."/>
            <person name="Baker S.E."/>
            <person name="Barry K."/>
            <person name="Bills G."/>
            <person name="Bluhm B.H."/>
            <person name="Cannon C."/>
            <person name="Castanera R."/>
            <person name="Culley D.E."/>
            <person name="Daum C."/>
            <person name="Ezra D."/>
            <person name="Gonzalez J.B."/>
            <person name="Henrissat B."/>
            <person name="Kuo A."/>
            <person name="Liang C."/>
            <person name="Lipzen A."/>
            <person name="Lutzoni F."/>
            <person name="Magnuson J."/>
            <person name="Mondo S."/>
            <person name="Nolan M."/>
            <person name="Ohm R."/>
            <person name="Pangilinan J."/>
            <person name="Park H.-J."/>
            <person name="Ramirez L."/>
            <person name="Alfaro M."/>
            <person name="Sun H."/>
            <person name="Tritt A."/>
            <person name="Yoshinaga Y."/>
            <person name="Zwiers L.-H."/>
            <person name="Turgeon B.G."/>
            <person name="Goodwin S.B."/>
            <person name="Spatafora J.W."/>
            <person name="Crous P.W."/>
            <person name="Grigoriev I.V."/>
        </authorList>
    </citation>
    <scope>NUCLEOTIDE SEQUENCE</scope>
    <source>
        <strain evidence="2">CBS 394.84</strain>
    </source>
</reference>
<feature type="region of interest" description="Disordered" evidence="1">
    <location>
        <begin position="327"/>
        <end position="428"/>
    </location>
</feature>
<protein>
    <submittedName>
        <fullName evidence="2">Uncharacterized protein</fullName>
    </submittedName>
</protein>
<proteinExistence type="predicted"/>
<feature type="compositionally biased region" description="Polar residues" evidence="1">
    <location>
        <begin position="10"/>
        <end position="20"/>
    </location>
</feature>
<evidence type="ECO:0000313" key="2">
    <source>
        <dbReference type="EMBL" id="KAF1847768.1"/>
    </source>
</evidence>
<dbReference type="RefSeq" id="XP_040790331.1">
    <property type="nucleotide sequence ID" value="XM_040932888.1"/>
</dbReference>